<feature type="compositionally biased region" description="Low complexity" evidence="6">
    <location>
        <begin position="147"/>
        <end position="175"/>
    </location>
</feature>
<dbReference type="InterPro" id="IPR002186">
    <property type="entry name" value="Neocarzinostatin_fam"/>
</dbReference>
<feature type="chain" id="PRO_5041229232" description="LPXTG cell wall anchor domain-containing protein" evidence="8">
    <location>
        <begin position="32"/>
        <end position="235"/>
    </location>
</feature>
<dbReference type="Gene3D" id="2.60.40.230">
    <property type="entry name" value="Neocarzinostatin-like"/>
    <property type="match status" value="1"/>
</dbReference>
<dbReference type="EMBL" id="JAKFHA010000001">
    <property type="protein sequence ID" value="MCF2526085.1"/>
    <property type="molecule type" value="Genomic_DNA"/>
</dbReference>
<proteinExistence type="inferred from homology"/>
<feature type="region of interest" description="Disordered" evidence="6">
    <location>
        <begin position="141"/>
        <end position="204"/>
    </location>
</feature>
<evidence type="ECO:0000256" key="8">
    <source>
        <dbReference type="SAM" id="SignalP"/>
    </source>
</evidence>
<dbReference type="Pfam" id="PF00960">
    <property type="entry name" value="Neocarzinostat"/>
    <property type="match status" value="1"/>
</dbReference>
<evidence type="ECO:0000256" key="4">
    <source>
        <dbReference type="ARBA" id="ARBA00023125"/>
    </source>
</evidence>
<protein>
    <recommendedName>
        <fullName evidence="11">LPXTG cell wall anchor domain-containing protein</fullName>
    </recommendedName>
</protein>
<keyword evidence="2" id="KW-0929">Antimicrobial</keyword>
<keyword evidence="4" id="KW-0238">DNA-binding</keyword>
<evidence type="ECO:0000256" key="6">
    <source>
        <dbReference type="SAM" id="MobiDB-lite"/>
    </source>
</evidence>
<keyword evidence="7" id="KW-1133">Transmembrane helix</keyword>
<feature type="transmembrane region" description="Helical" evidence="7">
    <location>
        <begin position="209"/>
        <end position="229"/>
    </location>
</feature>
<keyword evidence="5" id="KW-1015">Disulfide bond</keyword>
<accession>A0AA41PVF9</accession>
<sequence length="235" mass="23009">MTILTRRTAGALAVLSLLLSWLFLSAGSAHAVGVSITASTSTGLDPAGQTITVTGKGFNPGIKLFLTVCDPSKGAGRACDVINFKMVDTDSAGGFVAEYKPVAKFGTTDCLATPCALQTSWMGNGKDRTQEATLAVNFTGGVPASLPTAPQPTGGPSGAPSAPATGGGSSAAATGNPGGAVPEASPGAGSADSTAGAAEKSDDSSSTGIVIGVIAAVVVVVGAGTYFFVRRRNAN</sequence>
<reference evidence="9" key="1">
    <citation type="submission" date="2022-01" db="EMBL/GenBank/DDBJ databases">
        <title>Genome-Based Taxonomic Classification of the Phylum Actinobacteria.</title>
        <authorList>
            <person name="Gao Y."/>
        </authorList>
    </citation>
    <scope>NUCLEOTIDE SEQUENCE</scope>
    <source>
        <strain evidence="9">KLBMP 8922</strain>
    </source>
</reference>
<keyword evidence="3" id="KW-0044">Antibiotic</keyword>
<organism evidence="9 10">
    <name type="scientific">Yinghuangia soli</name>
    <dbReference type="NCBI Taxonomy" id="2908204"/>
    <lineage>
        <taxon>Bacteria</taxon>
        <taxon>Bacillati</taxon>
        <taxon>Actinomycetota</taxon>
        <taxon>Actinomycetes</taxon>
        <taxon>Kitasatosporales</taxon>
        <taxon>Streptomycetaceae</taxon>
        <taxon>Yinghuangia</taxon>
    </lineage>
</organism>
<keyword evidence="7" id="KW-0472">Membrane</keyword>
<evidence type="ECO:0000256" key="3">
    <source>
        <dbReference type="ARBA" id="ARBA00023022"/>
    </source>
</evidence>
<dbReference type="AlphaFoldDB" id="A0AA41PVF9"/>
<evidence type="ECO:0000256" key="1">
    <source>
        <dbReference type="ARBA" id="ARBA00010648"/>
    </source>
</evidence>
<comment type="similarity">
    <text evidence="1">Belongs to the neocarzinostatin family.</text>
</comment>
<evidence type="ECO:0000313" key="10">
    <source>
        <dbReference type="Proteomes" id="UP001165378"/>
    </source>
</evidence>
<gene>
    <name evidence="9" type="ORF">LZ495_02445</name>
</gene>
<feature type="signal peptide" evidence="8">
    <location>
        <begin position="1"/>
        <end position="31"/>
    </location>
</feature>
<dbReference type="InterPro" id="IPR027273">
    <property type="entry name" value="Neocarzinostatin-like"/>
</dbReference>
<dbReference type="SUPFAM" id="SSF49319">
    <property type="entry name" value="Actinoxanthin-like"/>
    <property type="match status" value="1"/>
</dbReference>
<dbReference type="Proteomes" id="UP001165378">
    <property type="component" value="Unassembled WGS sequence"/>
</dbReference>
<dbReference type="GO" id="GO:0003677">
    <property type="term" value="F:DNA binding"/>
    <property type="evidence" value="ECO:0007669"/>
    <property type="project" value="UniProtKB-KW"/>
</dbReference>
<evidence type="ECO:0008006" key="11">
    <source>
        <dbReference type="Google" id="ProtNLM"/>
    </source>
</evidence>
<comment type="caution">
    <text evidence="9">The sequence shown here is derived from an EMBL/GenBank/DDBJ whole genome shotgun (WGS) entry which is preliminary data.</text>
</comment>
<feature type="compositionally biased region" description="Low complexity" evidence="6">
    <location>
        <begin position="184"/>
        <end position="198"/>
    </location>
</feature>
<keyword evidence="8" id="KW-0732">Signal</keyword>
<keyword evidence="7" id="KW-0812">Transmembrane</keyword>
<dbReference type="RefSeq" id="WP_235050144.1">
    <property type="nucleotide sequence ID" value="NZ_JAKFHA010000001.1"/>
</dbReference>
<evidence type="ECO:0000256" key="7">
    <source>
        <dbReference type="SAM" id="Phobius"/>
    </source>
</evidence>
<evidence type="ECO:0000256" key="5">
    <source>
        <dbReference type="ARBA" id="ARBA00023157"/>
    </source>
</evidence>
<dbReference type="GO" id="GO:0042742">
    <property type="term" value="P:defense response to bacterium"/>
    <property type="evidence" value="ECO:0007669"/>
    <property type="project" value="UniProtKB-KW"/>
</dbReference>
<evidence type="ECO:0000256" key="2">
    <source>
        <dbReference type="ARBA" id="ARBA00022529"/>
    </source>
</evidence>
<name>A0AA41PVF9_9ACTN</name>
<evidence type="ECO:0000313" key="9">
    <source>
        <dbReference type="EMBL" id="MCF2526085.1"/>
    </source>
</evidence>
<keyword evidence="10" id="KW-1185">Reference proteome</keyword>